<dbReference type="AlphaFoldDB" id="A0A0B7N5M4"/>
<sequence>MVTTCTVGYVQKSHTNEPDTSKRKLVNLQIFPMKMKLLCENVFVFYNTSANDPIAERDATNPPRTFDNCSGNTQDLITEITKSALW</sequence>
<protein>
    <submittedName>
        <fullName evidence="1">Uncharacterized protein</fullName>
    </submittedName>
</protein>
<accession>A0A0B7N5M4</accession>
<evidence type="ECO:0000313" key="2">
    <source>
        <dbReference type="Proteomes" id="UP000054107"/>
    </source>
</evidence>
<name>A0A0B7N5M4_9FUNG</name>
<organism evidence="1 2">
    <name type="scientific">Parasitella parasitica</name>
    <dbReference type="NCBI Taxonomy" id="35722"/>
    <lineage>
        <taxon>Eukaryota</taxon>
        <taxon>Fungi</taxon>
        <taxon>Fungi incertae sedis</taxon>
        <taxon>Mucoromycota</taxon>
        <taxon>Mucoromycotina</taxon>
        <taxon>Mucoromycetes</taxon>
        <taxon>Mucorales</taxon>
        <taxon>Mucorineae</taxon>
        <taxon>Mucoraceae</taxon>
        <taxon>Parasitella</taxon>
    </lineage>
</organism>
<dbReference type="EMBL" id="LN730358">
    <property type="protein sequence ID" value="CEP13633.1"/>
    <property type="molecule type" value="Genomic_DNA"/>
</dbReference>
<evidence type="ECO:0000313" key="1">
    <source>
        <dbReference type="EMBL" id="CEP13633.1"/>
    </source>
</evidence>
<proteinExistence type="predicted"/>
<dbReference type="OrthoDB" id="2306559at2759"/>
<reference evidence="1 2" key="1">
    <citation type="submission" date="2014-09" db="EMBL/GenBank/DDBJ databases">
        <authorList>
            <person name="Ellenberger Sabrina"/>
        </authorList>
    </citation>
    <scope>NUCLEOTIDE SEQUENCE [LARGE SCALE GENOMIC DNA]</scope>
    <source>
        <strain evidence="1 2">CBS 412.66</strain>
    </source>
</reference>
<keyword evidence="2" id="KW-1185">Reference proteome</keyword>
<gene>
    <name evidence="1" type="primary">PARPA_07748.1 scaffold 30360</name>
</gene>
<dbReference type="Proteomes" id="UP000054107">
    <property type="component" value="Unassembled WGS sequence"/>
</dbReference>